<evidence type="ECO:0000313" key="2">
    <source>
        <dbReference type="Proteomes" id="UP001162162"/>
    </source>
</evidence>
<comment type="caution">
    <text evidence="1">The sequence shown here is derived from an EMBL/GenBank/DDBJ whole genome shotgun (WGS) entry which is preliminary data.</text>
</comment>
<evidence type="ECO:0000313" key="1">
    <source>
        <dbReference type="EMBL" id="KAJ8947468.1"/>
    </source>
</evidence>
<sequence>MAKFRNNRPLEVKQTVESTVEVRKTEVAALVESKLTIAEQKRELEIKKKLEAAKKHTKSWNITEGERENTALYVR</sequence>
<organism evidence="1 2">
    <name type="scientific">Aromia moschata</name>
    <dbReference type="NCBI Taxonomy" id="1265417"/>
    <lineage>
        <taxon>Eukaryota</taxon>
        <taxon>Metazoa</taxon>
        <taxon>Ecdysozoa</taxon>
        <taxon>Arthropoda</taxon>
        <taxon>Hexapoda</taxon>
        <taxon>Insecta</taxon>
        <taxon>Pterygota</taxon>
        <taxon>Neoptera</taxon>
        <taxon>Endopterygota</taxon>
        <taxon>Coleoptera</taxon>
        <taxon>Polyphaga</taxon>
        <taxon>Cucujiformia</taxon>
        <taxon>Chrysomeloidea</taxon>
        <taxon>Cerambycidae</taxon>
        <taxon>Cerambycinae</taxon>
        <taxon>Callichromatini</taxon>
        <taxon>Aromia</taxon>
    </lineage>
</organism>
<dbReference type="AlphaFoldDB" id="A0AAV8Y7J0"/>
<accession>A0AAV8Y7J0</accession>
<proteinExistence type="predicted"/>
<name>A0AAV8Y7J0_9CUCU</name>
<gene>
    <name evidence="1" type="ORF">NQ318_009769</name>
</gene>
<dbReference type="Proteomes" id="UP001162162">
    <property type="component" value="Unassembled WGS sequence"/>
</dbReference>
<keyword evidence="2" id="KW-1185">Reference proteome</keyword>
<reference evidence="1" key="1">
    <citation type="journal article" date="2023" name="Insect Mol. Biol.">
        <title>Genome sequencing provides insights into the evolution of gene families encoding plant cell wall-degrading enzymes in longhorned beetles.</title>
        <authorList>
            <person name="Shin N.R."/>
            <person name="Okamura Y."/>
            <person name="Kirsch R."/>
            <person name="Pauchet Y."/>
        </authorList>
    </citation>
    <scope>NUCLEOTIDE SEQUENCE</scope>
    <source>
        <strain evidence="1">AMC_N1</strain>
    </source>
</reference>
<protein>
    <submittedName>
        <fullName evidence="1">Uncharacterized protein</fullName>
    </submittedName>
</protein>
<dbReference type="EMBL" id="JAPWTK010000160">
    <property type="protein sequence ID" value="KAJ8947468.1"/>
    <property type="molecule type" value="Genomic_DNA"/>
</dbReference>